<dbReference type="EMBL" id="CP099422">
    <property type="protein sequence ID" value="USW53319.1"/>
    <property type="molecule type" value="Genomic_DNA"/>
</dbReference>
<evidence type="ECO:0000313" key="3">
    <source>
        <dbReference type="Proteomes" id="UP001056384"/>
    </source>
</evidence>
<reference evidence="2" key="1">
    <citation type="submission" date="2022-06" db="EMBL/GenBank/DDBJ databases">
        <title>Complete genome sequences of two strains of the flax pathogen Septoria linicola.</title>
        <authorList>
            <person name="Lapalu N."/>
            <person name="Simon A."/>
            <person name="Demenou B."/>
            <person name="Paumier D."/>
            <person name="Guillot M.-P."/>
            <person name="Gout L."/>
            <person name="Valade R."/>
        </authorList>
    </citation>
    <scope>NUCLEOTIDE SEQUENCE</scope>
    <source>
        <strain evidence="2">SE15195</strain>
    </source>
</reference>
<keyword evidence="3" id="KW-1185">Reference proteome</keyword>
<dbReference type="Proteomes" id="UP001056384">
    <property type="component" value="Chromosome 5"/>
</dbReference>
<protein>
    <submittedName>
        <fullName evidence="2">Uncharacterized protein</fullName>
    </submittedName>
</protein>
<organism evidence="2 3">
    <name type="scientific">Septoria linicola</name>
    <dbReference type="NCBI Taxonomy" id="215465"/>
    <lineage>
        <taxon>Eukaryota</taxon>
        <taxon>Fungi</taxon>
        <taxon>Dikarya</taxon>
        <taxon>Ascomycota</taxon>
        <taxon>Pezizomycotina</taxon>
        <taxon>Dothideomycetes</taxon>
        <taxon>Dothideomycetidae</taxon>
        <taxon>Mycosphaerellales</taxon>
        <taxon>Mycosphaerellaceae</taxon>
        <taxon>Septoria</taxon>
    </lineage>
</organism>
<gene>
    <name evidence="2" type="ORF">Slin15195_G066380</name>
</gene>
<feature type="region of interest" description="Disordered" evidence="1">
    <location>
        <begin position="1"/>
        <end position="37"/>
    </location>
</feature>
<proteinExistence type="predicted"/>
<sequence length="373" mass="40918">MDDSRLCPGIAIPQRKPAPLRSVRSTPALKQQENISARPPRYEDLFYIDPYPSQLRPDDKKNSRVSEHEVCPSLDQQLEDVVLITDPQVGELDAGLRKSQSERENASKSDRFKSAVGTALNDAKHFAGGLVSHPFEATKHYAILRHSLGLVYYRGHTTSVTITIFSDRPLPANRRLYIQRRGYSGKTGLAVGATLGIRSAWIDVTPVDEICADQVRLSDERAFQRDIIKFMTKAKTSTSMHSHRPAETLVIRIPAACEDGYFRIVLLHDGARKVLCPSPVFRCASASMDPSVLRGASLRTLPLELGIRAGAVVARKAATVASHKALGPTIAAARGVSKLDAPSKLPLHWLGVRSEAMLAKDAEFGPGGVYIRR</sequence>
<name>A0A9Q9ARM4_9PEZI</name>
<evidence type="ECO:0000313" key="2">
    <source>
        <dbReference type="EMBL" id="USW53319.1"/>
    </source>
</evidence>
<accession>A0A9Q9ARM4</accession>
<dbReference type="AlphaFoldDB" id="A0A9Q9ARM4"/>
<feature type="compositionally biased region" description="Polar residues" evidence="1">
    <location>
        <begin position="23"/>
        <end position="35"/>
    </location>
</feature>
<evidence type="ECO:0000256" key="1">
    <source>
        <dbReference type="SAM" id="MobiDB-lite"/>
    </source>
</evidence>